<proteinExistence type="inferred from homology"/>
<dbReference type="InterPro" id="IPR003593">
    <property type="entry name" value="AAA+_ATPase"/>
</dbReference>
<dbReference type="NCBIfam" id="TIGR01420">
    <property type="entry name" value="pilT_fam"/>
    <property type="match status" value="1"/>
</dbReference>
<dbReference type="Pfam" id="PF00437">
    <property type="entry name" value="T2SSE"/>
    <property type="match status" value="1"/>
</dbReference>
<evidence type="ECO:0000256" key="2">
    <source>
        <dbReference type="SAM" id="MobiDB-lite"/>
    </source>
</evidence>
<evidence type="ECO:0000259" key="3">
    <source>
        <dbReference type="PROSITE" id="PS00662"/>
    </source>
</evidence>
<name>A0A8J3GDC8_9BACT</name>
<comment type="caution">
    <text evidence="4">The sequence shown here is derived from an EMBL/GenBank/DDBJ whole genome shotgun (WGS) entry which is preliminary data.</text>
</comment>
<dbReference type="RefSeq" id="WP_189512367.1">
    <property type="nucleotide sequence ID" value="NZ_BMXG01000004.1"/>
</dbReference>
<comment type="similarity">
    <text evidence="1">Belongs to the GSP E family.</text>
</comment>
<dbReference type="GO" id="GO:0005524">
    <property type="term" value="F:ATP binding"/>
    <property type="evidence" value="ECO:0007669"/>
    <property type="project" value="InterPro"/>
</dbReference>
<dbReference type="CDD" id="cd01131">
    <property type="entry name" value="PilT"/>
    <property type="match status" value="1"/>
</dbReference>
<organism evidence="4 5">
    <name type="scientific">Cerasicoccus arenae</name>
    <dbReference type="NCBI Taxonomy" id="424488"/>
    <lineage>
        <taxon>Bacteria</taxon>
        <taxon>Pseudomonadati</taxon>
        <taxon>Verrucomicrobiota</taxon>
        <taxon>Opitutia</taxon>
        <taxon>Puniceicoccales</taxon>
        <taxon>Cerasicoccaceae</taxon>
        <taxon>Cerasicoccus</taxon>
    </lineage>
</organism>
<evidence type="ECO:0000313" key="5">
    <source>
        <dbReference type="Proteomes" id="UP000642829"/>
    </source>
</evidence>
<dbReference type="Proteomes" id="UP000642829">
    <property type="component" value="Unassembled WGS sequence"/>
</dbReference>
<evidence type="ECO:0000313" key="4">
    <source>
        <dbReference type="EMBL" id="GHB95707.1"/>
    </source>
</evidence>
<feature type="compositionally biased region" description="Basic and acidic residues" evidence="2">
    <location>
        <begin position="100"/>
        <end position="113"/>
    </location>
</feature>
<feature type="domain" description="Bacterial type II secretion system protein E" evidence="3">
    <location>
        <begin position="440"/>
        <end position="454"/>
    </location>
</feature>
<dbReference type="SMART" id="SM00382">
    <property type="entry name" value="AAA"/>
    <property type="match status" value="1"/>
</dbReference>
<keyword evidence="5" id="KW-1185">Reference proteome</keyword>
<dbReference type="InterPro" id="IPR027417">
    <property type="entry name" value="P-loop_NTPase"/>
</dbReference>
<dbReference type="Gene3D" id="3.40.50.300">
    <property type="entry name" value="P-loop containing nucleotide triphosphate hydrolases"/>
    <property type="match status" value="1"/>
</dbReference>
<reference evidence="4" key="2">
    <citation type="submission" date="2020-09" db="EMBL/GenBank/DDBJ databases">
        <authorList>
            <person name="Sun Q."/>
            <person name="Kim S."/>
        </authorList>
    </citation>
    <scope>NUCLEOTIDE SEQUENCE</scope>
    <source>
        <strain evidence="4">KCTC 12870</strain>
    </source>
</reference>
<dbReference type="EMBL" id="BMXG01000004">
    <property type="protein sequence ID" value="GHB95707.1"/>
    <property type="molecule type" value="Genomic_DNA"/>
</dbReference>
<feature type="compositionally biased region" description="Low complexity" evidence="2">
    <location>
        <begin position="186"/>
        <end position="199"/>
    </location>
</feature>
<dbReference type="InterPro" id="IPR050921">
    <property type="entry name" value="T4SS_GSP_E_ATPase"/>
</dbReference>
<dbReference type="PANTHER" id="PTHR30486">
    <property type="entry name" value="TWITCHING MOTILITY PROTEIN PILT"/>
    <property type="match status" value="1"/>
</dbReference>
<evidence type="ECO:0000256" key="1">
    <source>
        <dbReference type="ARBA" id="ARBA00006611"/>
    </source>
</evidence>
<dbReference type="PROSITE" id="PS00662">
    <property type="entry name" value="T2SP_E"/>
    <property type="match status" value="1"/>
</dbReference>
<feature type="compositionally biased region" description="Basic and acidic residues" evidence="2">
    <location>
        <begin position="201"/>
        <end position="223"/>
    </location>
</feature>
<sequence length="621" mass="67388">MNKDIKLFACLCIGNGVLDVRACQKLKRLLPDDVELLDFAQAILDNDIYEDFDAMQELLDQAVEMDEANDEPPFDPFVELKKKPGGSRPSVVVGTLPKIPEPKISEPDPEPNKRPSISLRSHTPTPEKQPPPSAPEEDEPESSDLAAAVSAIWQATGSKAPEDAMAGVDMSKVTPAPELSTAEAKQAVAAMAAQAQQMQDTHTDSGEPVERPKPREATVKTEGVKPIWPDPGPLDPDNTNQMRFALIGLLLKASEYGASDVHISADSRLFIRRNRSVEYVSQSVVSRKLANAMNLSVLSAEQKEYFAAEQDYDFAMPFDKGQRFRVNLMQHKDGVAGTYRIVPSEIPTLADLGFDSQGVDTITKLLAYHNGLILVTGPVGAGKTTTLAALVNILNQTRQDHVITVEEPIEVIQESVQCQITQRGVGPHTKSFKSALKGALRQDPDIIVIGEMRDLETIEMAISASETGHLVIGTMHTSDASTTLNRLLDVFPPAQQPQIRAMVAESLRGILCQRLLPDQQGATAIAYELLLKNTAVSALIRDGKSEGLSNIIETGRRDGMVQMDNSIMGLWQEGRIDADTAIANLRSDPLKNQIRNGGAASPSMTPPPASDAGKKKGMFGR</sequence>
<dbReference type="Gene3D" id="3.30.450.90">
    <property type="match status" value="1"/>
</dbReference>
<dbReference type="SUPFAM" id="SSF52540">
    <property type="entry name" value="P-loop containing nucleoside triphosphate hydrolases"/>
    <property type="match status" value="1"/>
</dbReference>
<feature type="region of interest" description="Disordered" evidence="2">
    <location>
        <begin position="186"/>
        <end position="236"/>
    </location>
</feature>
<feature type="region of interest" description="Disordered" evidence="2">
    <location>
        <begin position="67"/>
        <end position="145"/>
    </location>
</feature>
<dbReference type="GO" id="GO:0016887">
    <property type="term" value="F:ATP hydrolysis activity"/>
    <property type="evidence" value="ECO:0007669"/>
    <property type="project" value="InterPro"/>
</dbReference>
<feature type="region of interest" description="Disordered" evidence="2">
    <location>
        <begin position="592"/>
        <end position="621"/>
    </location>
</feature>
<dbReference type="AlphaFoldDB" id="A0A8J3GDC8"/>
<gene>
    <name evidence="4" type="ORF">GCM10007047_09430</name>
</gene>
<dbReference type="InterPro" id="IPR001482">
    <property type="entry name" value="T2SS/T4SS_dom"/>
</dbReference>
<reference evidence="4" key="1">
    <citation type="journal article" date="2014" name="Int. J. Syst. Evol. Microbiol.">
        <title>Complete genome sequence of Corynebacterium casei LMG S-19264T (=DSM 44701T), isolated from a smear-ripened cheese.</title>
        <authorList>
            <consortium name="US DOE Joint Genome Institute (JGI-PGF)"/>
            <person name="Walter F."/>
            <person name="Albersmeier A."/>
            <person name="Kalinowski J."/>
            <person name="Ruckert C."/>
        </authorList>
    </citation>
    <scope>NUCLEOTIDE SEQUENCE</scope>
    <source>
        <strain evidence="4">KCTC 12870</strain>
    </source>
</reference>
<dbReference type="InterPro" id="IPR006321">
    <property type="entry name" value="PilT/PilU"/>
</dbReference>
<protein>
    <recommendedName>
        <fullName evidence="3">Bacterial type II secretion system protein E domain-containing protein</fullName>
    </recommendedName>
</protein>
<accession>A0A8J3GDC8</accession>